<sequence length="142" mass="15934">MGYYLRSDEPCSVIVSHNTIETLCLRSRLTFVYVPVPRSPHILFQIMCHYFWVTCDGISDAVFALDLVVQLRTGYLEQGLMGTPCYRANILASGIKCVKSYATAPGLCESVERCASETTHKLWRLPYAPPQVPSQNLVTLMV</sequence>
<protein>
    <submittedName>
        <fullName evidence="1">Uncharacterized protein</fullName>
    </submittedName>
</protein>
<dbReference type="OrthoDB" id="421226at2759"/>
<comment type="caution">
    <text evidence="1">The sequence shown here is derived from an EMBL/GenBank/DDBJ whole genome shotgun (WGS) entry which is preliminary data.</text>
</comment>
<proteinExistence type="predicted"/>
<dbReference type="EMBL" id="BGZK01001962">
    <property type="protein sequence ID" value="GBP88860.1"/>
    <property type="molecule type" value="Genomic_DNA"/>
</dbReference>
<evidence type="ECO:0000313" key="1">
    <source>
        <dbReference type="EMBL" id="GBP88860.1"/>
    </source>
</evidence>
<dbReference type="Proteomes" id="UP000299102">
    <property type="component" value="Unassembled WGS sequence"/>
</dbReference>
<accession>A0A4C1ZLU3</accession>
<name>A0A4C1ZLU3_EUMVA</name>
<gene>
    <name evidence="1" type="ORF">EVAR_64689_1</name>
</gene>
<organism evidence="1 2">
    <name type="scientific">Eumeta variegata</name>
    <name type="common">Bagworm moth</name>
    <name type="synonym">Eumeta japonica</name>
    <dbReference type="NCBI Taxonomy" id="151549"/>
    <lineage>
        <taxon>Eukaryota</taxon>
        <taxon>Metazoa</taxon>
        <taxon>Ecdysozoa</taxon>
        <taxon>Arthropoda</taxon>
        <taxon>Hexapoda</taxon>
        <taxon>Insecta</taxon>
        <taxon>Pterygota</taxon>
        <taxon>Neoptera</taxon>
        <taxon>Endopterygota</taxon>
        <taxon>Lepidoptera</taxon>
        <taxon>Glossata</taxon>
        <taxon>Ditrysia</taxon>
        <taxon>Tineoidea</taxon>
        <taxon>Psychidae</taxon>
        <taxon>Oiketicinae</taxon>
        <taxon>Eumeta</taxon>
    </lineage>
</organism>
<dbReference type="AlphaFoldDB" id="A0A4C1ZLU3"/>
<reference evidence="1 2" key="1">
    <citation type="journal article" date="2019" name="Commun. Biol.">
        <title>The bagworm genome reveals a unique fibroin gene that provides high tensile strength.</title>
        <authorList>
            <person name="Kono N."/>
            <person name="Nakamura H."/>
            <person name="Ohtoshi R."/>
            <person name="Tomita M."/>
            <person name="Numata K."/>
            <person name="Arakawa K."/>
        </authorList>
    </citation>
    <scope>NUCLEOTIDE SEQUENCE [LARGE SCALE GENOMIC DNA]</scope>
</reference>
<dbReference type="STRING" id="151549.A0A4C1ZLU3"/>
<keyword evidence="2" id="KW-1185">Reference proteome</keyword>
<evidence type="ECO:0000313" key="2">
    <source>
        <dbReference type="Proteomes" id="UP000299102"/>
    </source>
</evidence>